<sequence>MPRARGYPVGKINKRKPRVQQRSNIYHTRAAAVRRRQNKRATGALIGRAFNGRGNIRRRPNCVNCGQPVISSTSLSLRLCSSHALPAIEDIYRIRKENQSKRLPIPDNYKSFLIKRRIGNTVNNRYNIESTLGVGTFGHVVKVWDTKDNQYKALKILKDKEDGLAAVMEIKVLSKLVEKDPYHNHFCIKMHDSFKIKGHVGIVLDMLGVSIFQFLCENKFHPFPIDQIRHIAYQLCFAVKFLHNNRLTHTDLKPENILFVNSDYLSYYEPAVNRDVHFVKKTDVRLIDFGSATFNYEYHSPIVSTRHYRAPEVILKNGWSHPCDIWSIGCILFELYTGKPLFQARENKQHLAMMERVLGEIPKLMKRRSKTTYFRNGQLDWDECSYAAQQVYEYYKPLSNYKKMRTDDHNELFDLIKQMLEYRPRTRIKIDAVLQHPFFDRLPAHQRAPELEDTLKY</sequence>
<protein>
    <submittedName>
        <fullName evidence="9">Serine/threonine-protein kinase Doa-like isoform X1</fullName>
    </submittedName>
</protein>
<dbReference type="InterPro" id="IPR008271">
    <property type="entry name" value="Ser/Thr_kinase_AS"/>
</dbReference>
<accession>A0A6J2U0C1</accession>
<dbReference type="PANTHER" id="PTHR45646:SF11">
    <property type="entry name" value="SERINE_THREONINE-PROTEIN KINASE DOA"/>
    <property type="match status" value="1"/>
</dbReference>
<dbReference type="InterPro" id="IPR011009">
    <property type="entry name" value="Kinase-like_dom_sf"/>
</dbReference>
<reference evidence="9" key="1">
    <citation type="submission" date="2025-08" db="UniProtKB">
        <authorList>
            <consortium name="RefSeq"/>
        </authorList>
    </citation>
    <scope>IDENTIFICATION</scope>
    <source>
        <strain evidence="9">11010-0011.00</strain>
        <tissue evidence="9">Whole body</tissue>
    </source>
</reference>
<dbReference type="GO" id="GO:0004674">
    <property type="term" value="F:protein serine/threonine kinase activity"/>
    <property type="evidence" value="ECO:0007669"/>
    <property type="project" value="UniProtKB-KW"/>
</dbReference>
<dbReference type="CDD" id="cd14134">
    <property type="entry name" value="PKc_CLK"/>
    <property type="match status" value="1"/>
</dbReference>
<keyword evidence="5" id="KW-0067">ATP-binding</keyword>
<evidence type="ECO:0000259" key="7">
    <source>
        <dbReference type="PROSITE" id="PS50011"/>
    </source>
</evidence>
<dbReference type="AlphaFoldDB" id="A0A6J2U0C1"/>
<dbReference type="Pfam" id="PF00069">
    <property type="entry name" value="Pkinase"/>
    <property type="match status" value="1"/>
</dbReference>
<keyword evidence="8" id="KW-1185">Reference proteome</keyword>
<dbReference type="PROSITE" id="PS50011">
    <property type="entry name" value="PROTEIN_KINASE_DOM"/>
    <property type="match status" value="1"/>
</dbReference>
<evidence type="ECO:0000313" key="9">
    <source>
        <dbReference type="RefSeq" id="XP_030380918.1"/>
    </source>
</evidence>
<dbReference type="SMART" id="SM00220">
    <property type="entry name" value="S_TKc"/>
    <property type="match status" value="1"/>
</dbReference>
<evidence type="ECO:0000313" key="8">
    <source>
        <dbReference type="Proteomes" id="UP000504634"/>
    </source>
</evidence>
<keyword evidence="3" id="KW-0547">Nucleotide-binding</keyword>
<evidence type="ECO:0000256" key="5">
    <source>
        <dbReference type="ARBA" id="ARBA00022840"/>
    </source>
</evidence>
<dbReference type="OrthoDB" id="283111at2759"/>
<dbReference type="InterPro" id="IPR051175">
    <property type="entry name" value="CLK_kinases"/>
</dbReference>
<comment type="similarity">
    <text evidence="6">Belongs to the protein kinase superfamily. CMGC Ser/Thr protein kinase family. Lammer subfamily.</text>
</comment>
<dbReference type="Proteomes" id="UP000504634">
    <property type="component" value="Unplaced"/>
</dbReference>
<gene>
    <name evidence="9" type="primary">LOC115628826</name>
</gene>
<dbReference type="SUPFAM" id="SSF56112">
    <property type="entry name" value="Protein kinase-like (PK-like)"/>
    <property type="match status" value="1"/>
</dbReference>
<dbReference type="GO" id="GO:0005634">
    <property type="term" value="C:nucleus"/>
    <property type="evidence" value="ECO:0007669"/>
    <property type="project" value="TreeGrafter"/>
</dbReference>
<dbReference type="InterPro" id="IPR000719">
    <property type="entry name" value="Prot_kinase_dom"/>
</dbReference>
<keyword evidence="2" id="KW-0808">Transferase</keyword>
<name>A0A6J2U0C1_DROLE</name>
<evidence type="ECO:0000256" key="4">
    <source>
        <dbReference type="ARBA" id="ARBA00022777"/>
    </source>
</evidence>
<dbReference type="RefSeq" id="XP_030380918.1">
    <property type="nucleotide sequence ID" value="XM_030525058.1"/>
</dbReference>
<dbReference type="PROSITE" id="PS00108">
    <property type="entry name" value="PROTEIN_KINASE_ST"/>
    <property type="match status" value="1"/>
</dbReference>
<evidence type="ECO:0000256" key="1">
    <source>
        <dbReference type="ARBA" id="ARBA00022527"/>
    </source>
</evidence>
<feature type="domain" description="Protein kinase" evidence="7">
    <location>
        <begin position="126"/>
        <end position="439"/>
    </location>
</feature>
<dbReference type="GO" id="GO:0005524">
    <property type="term" value="F:ATP binding"/>
    <property type="evidence" value="ECO:0007669"/>
    <property type="project" value="UniProtKB-KW"/>
</dbReference>
<evidence type="ECO:0000256" key="6">
    <source>
        <dbReference type="ARBA" id="ARBA00037966"/>
    </source>
</evidence>
<dbReference type="Gene3D" id="1.10.510.10">
    <property type="entry name" value="Transferase(Phosphotransferase) domain 1"/>
    <property type="match status" value="1"/>
</dbReference>
<organism evidence="8 9">
    <name type="scientific">Drosophila lebanonensis</name>
    <name type="common">Fruit fly</name>
    <name type="synonym">Scaptodrosophila lebanonensis</name>
    <dbReference type="NCBI Taxonomy" id="7225"/>
    <lineage>
        <taxon>Eukaryota</taxon>
        <taxon>Metazoa</taxon>
        <taxon>Ecdysozoa</taxon>
        <taxon>Arthropoda</taxon>
        <taxon>Hexapoda</taxon>
        <taxon>Insecta</taxon>
        <taxon>Pterygota</taxon>
        <taxon>Neoptera</taxon>
        <taxon>Endopterygota</taxon>
        <taxon>Diptera</taxon>
        <taxon>Brachycera</taxon>
        <taxon>Muscomorpha</taxon>
        <taxon>Ephydroidea</taxon>
        <taxon>Drosophilidae</taxon>
        <taxon>Scaptodrosophila</taxon>
    </lineage>
</organism>
<dbReference type="Gene3D" id="3.30.200.20">
    <property type="entry name" value="Phosphorylase Kinase, domain 1"/>
    <property type="match status" value="1"/>
</dbReference>
<dbReference type="PANTHER" id="PTHR45646">
    <property type="entry name" value="SERINE/THREONINE-PROTEIN KINASE DOA-RELATED"/>
    <property type="match status" value="1"/>
</dbReference>
<keyword evidence="4" id="KW-0418">Kinase</keyword>
<dbReference type="GO" id="GO:0043484">
    <property type="term" value="P:regulation of RNA splicing"/>
    <property type="evidence" value="ECO:0007669"/>
    <property type="project" value="TreeGrafter"/>
</dbReference>
<evidence type="ECO:0000256" key="3">
    <source>
        <dbReference type="ARBA" id="ARBA00022741"/>
    </source>
</evidence>
<proteinExistence type="inferred from homology"/>
<dbReference type="GeneID" id="115628826"/>
<keyword evidence="1" id="KW-0723">Serine/threonine-protein kinase</keyword>
<evidence type="ECO:0000256" key="2">
    <source>
        <dbReference type="ARBA" id="ARBA00022679"/>
    </source>
</evidence>